<dbReference type="Proteomes" id="UP000475117">
    <property type="component" value="Chromosome"/>
</dbReference>
<dbReference type="RefSeq" id="WP_164362119.1">
    <property type="nucleotide sequence ID" value="NZ_CP066776.1"/>
</dbReference>
<dbReference type="EMBL" id="CP066776">
    <property type="protein sequence ID" value="QQL44350.1"/>
    <property type="molecule type" value="Genomic_DNA"/>
</dbReference>
<dbReference type="NCBIfam" id="TIGR02597">
    <property type="entry name" value="TIGR02597 family protein"/>
    <property type="match status" value="1"/>
</dbReference>
<dbReference type="InterPro" id="IPR019837">
    <property type="entry name" value="CHP02597"/>
</dbReference>
<reference evidence="1 2" key="1">
    <citation type="submission" date="2020-12" db="EMBL/GenBank/DDBJ databases">
        <title>Sulforoseuscoccus oceanibium gen. nov., sp. nov., a representative of the phylum Verrucomicrobia with special cytoplasmic membrane, and proposal of Sulforoseuscoccusaceae fam. nov.</title>
        <authorList>
            <person name="Xi F."/>
        </authorList>
    </citation>
    <scope>NUCLEOTIDE SEQUENCE [LARGE SCALE GENOMIC DNA]</scope>
    <source>
        <strain evidence="1 2">T37</strain>
    </source>
</reference>
<protein>
    <submittedName>
        <fullName evidence="1">TIGR02597 family protein</fullName>
    </submittedName>
</protein>
<dbReference type="AlphaFoldDB" id="A0A6B3L894"/>
<gene>
    <name evidence="1" type="ORF">G3M56_010700</name>
</gene>
<evidence type="ECO:0000313" key="2">
    <source>
        <dbReference type="Proteomes" id="UP000475117"/>
    </source>
</evidence>
<dbReference type="KEGG" id="soa:G3M56_010700"/>
<evidence type="ECO:0000313" key="1">
    <source>
        <dbReference type="EMBL" id="QQL44350.1"/>
    </source>
</evidence>
<sequence length="366" mass="38356">MKAYFLSTALVAAGIATLIPDASAATTDPVGYNTVECLPNSDTIVGVPLRQSGSVVGTVDSIGTPAADAVTITLTSAPSTTDDAFAFSHYLQFTSGTLSGQYFTIGANSGTTVTIDLNGGDVSTVAQNDTVRIVKYWTLEELFPAAQATTAFGEAPDYEPNGHAIFASSSTSPRGRMTQLFLLGSDLGVNKSASQIFYIANGQWQTATGSPTTGDTILLPDSYFVIRHPAAVTQSTKFTCTGEVELGTFSIPLVTSSSSTNDIVVALPRPVDVKLSELNLFESGAFTASAGTSPRGRKDLLIVFDNSTAGLNKTGRIFYHDGTNWLEATNSNAISNDFVISAGTGFVIRKVASTDGSVEWLNTPSY</sequence>
<name>A0A6B3L894_9BACT</name>
<accession>A0A6B3L894</accession>
<organism evidence="1 2">
    <name type="scientific">Sulfuriroseicoccus oceanibius</name>
    <dbReference type="NCBI Taxonomy" id="2707525"/>
    <lineage>
        <taxon>Bacteria</taxon>
        <taxon>Pseudomonadati</taxon>
        <taxon>Verrucomicrobiota</taxon>
        <taxon>Verrucomicrobiia</taxon>
        <taxon>Verrucomicrobiales</taxon>
        <taxon>Verrucomicrobiaceae</taxon>
        <taxon>Sulfuriroseicoccus</taxon>
    </lineage>
</organism>
<proteinExistence type="predicted"/>
<keyword evidence="2" id="KW-1185">Reference proteome</keyword>